<accession>A0AA88KND8</accession>
<protein>
    <recommendedName>
        <fullName evidence="6">PIN domain-containing protein</fullName>
    </recommendedName>
</protein>
<dbReference type="InterPro" id="IPR029060">
    <property type="entry name" value="PIN-like_dom_sf"/>
</dbReference>
<evidence type="ECO:0000256" key="2">
    <source>
        <dbReference type="ARBA" id="ARBA00022517"/>
    </source>
</evidence>
<evidence type="ECO:0000256" key="1">
    <source>
        <dbReference type="ARBA" id="ARBA00004604"/>
    </source>
</evidence>
<keyword evidence="8" id="KW-1185">Reference proteome</keyword>
<organism evidence="7 8">
    <name type="scientific">Naegleria lovaniensis</name>
    <name type="common">Amoeba</name>
    <dbReference type="NCBI Taxonomy" id="51637"/>
    <lineage>
        <taxon>Eukaryota</taxon>
        <taxon>Discoba</taxon>
        <taxon>Heterolobosea</taxon>
        <taxon>Tetramitia</taxon>
        <taxon>Eutetramitia</taxon>
        <taxon>Vahlkampfiidae</taxon>
        <taxon>Naegleria</taxon>
    </lineage>
</organism>
<gene>
    <name evidence="7" type="ORF">C9374_005041</name>
</gene>
<dbReference type="InterPro" id="IPR006984">
    <property type="entry name" value="Fcf1/UTP23"/>
</dbReference>
<comment type="similarity">
    <text evidence="5">Belongs to the UTP23/FCF1 family. FCF1 subfamily.</text>
</comment>
<keyword evidence="2" id="KW-0690">Ribosome biogenesis</keyword>
<sequence>MAIQKNKKISVGAKLRKKLISTRTIEKNKTWNKATTIKKEVKKEILKKEQSKIKPMVTHKPKEASSMFFSHNEALGPPYRILLDTNFINFSIQNKLDIVKASMDCLYAKCIPCITDCVIAELEKLGTKFKVALRAAKDPRFVRLKCTHKGCYADDCIVNRVSANPVYVVGTCDKDLKKRLRKIPGVPLMYIRNRQYTVERLPDVDKLSGGL</sequence>
<dbReference type="PANTHER" id="PTHR12416">
    <property type="entry name" value="RRNA-PROCESSING PROTEIN UTP23 HOMOLOG"/>
    <property type="match status" value="1"/>
</dbReference>
<dbReference type="GO" id="GO:0006364">
    <property type="term" value="P:rRNA processing"/>
    <property type="evidence" value="ECO:0007669"/>
    <property type="project" value="UniProtKB-KW"/>
</dbReference>
<comment type="subcellular location">
    <subcellularLocation>
        <location evidence="1">Nucleus</location>
        <location evidence="1">Nucleolus</location>
    </subcellularLocation>
</comment>
<reference evidence="7 8" key="1">
    <citation type="journal article" date="2018" name="BMC Genomics">
        <title>The genome of Naegleria lovaniensis, the basis for a comparative approach to unravel pathogenicity factors of the human pathogenic amoeba N. fowleri.</title>
        <authorList>
            <person name="Liechti N."/>
            <person name="Schurch N."/>
            <person name="Bruggmann R."/>
            <person name="Wittwer M."/>
        </authorList>
    </citation>
    <scope>NUCLEOTIDE SEQUENCE [LARGE SCALE GENOMIC DNA]</scope>
    <source>
        <strain evidence="7 8">ATCC 30569</strain>
    </source>
</reference>
<dbReference type="FunFam" id="3.40.50.1010:FF:000035">
    <property type="entry name" value="Fcf1, putative"/>
    <property type="match status" value="1"/>
</dbReference>
<dbReference type="InterPro" id="IPR002716">
    <property type="entry name" value="PIN_dom"/>
</dbReference>
<proteinExistence type="inferred from homology"/>
<evidence type="ECO:0000256" key="4">
    <source>
        <dbReference type="ARBA" id="ARBA00023242"/>
    </source>
</evidence>
<dbReference type="Pfam" id="PF04900">
    <property type="entry name" value="Fcf1"/>
    <property type="match status" value="1"/>
</dbReference>
<name>A0AA88KND8_NAELO</name>
<dbReference type="SUPFAM" id="SSF88723">
    <property type="entry name" value="PIN domain-like"/>
    <property type="match status" value="1"/>
</dbReference>
<dbReference type="CDD" id="cd09864">
    <property type="entry name" value="PIN_Fcf1-like"/>
    <property type="match status" value="1"/>
</dbReference>
<evidence type="ECO:0000313" key="8">
    <source>
        <dbReference type="Proteomes" id="UP000816034"/>
    </source>
</evidence>
<comment type="caution">
    <text evidence="7">The sequence shown here is derived from an EMBL/GenBank/DDBJ whole genome shotgun (WGS) entry which is preliminary data.</text>
</comment>
<dbReference type="AlphaFoldDB" id="A0AA88KND8"/>
<dbReference type="InterPro" id="IPR037503">
    <property type="entry name" value="Fcf1_PIN"/>
</dbReference>
<evidence type="ECO:0000313" key="7">
    <source>
        <dbReference type="EMBL" id="KAG2382461.1"/>
    </source>
</evidence>
<dbReference type="GO" id="GO:0032040">
    <property type="term" value="C:small-subunit processome"/>
    <property type="evidence" value="ECO:0007669"/>
    <property type="project" value="InterPro"/>
</dbReference>
<dbReference type="EMBL" id="PYSW02000023">
    <property type="protein sequence ID" value="KAG2382461.1"/>
    <property type="molecule type" value="Genomic_DNA"/>
</dbReference>
<dbReference type="Gene3D" id="3.40.50.1010">
    <property type="entry name" value="5'-nuclease"/>
    <property type="match status" value="1"/>
</dbReference>
<dbReference type="RefSeq" id="XP_044548140.1">
    <property type="nucleotide sequence ID" value="XM_044694748.1"/>
</dbReference>
<dbReference type="Proteomes" id="UP000816034">
    <property type="component" value="Unassembled WGS sequence"/>
</dbReference>
<evidence type="ECO:0000256" key="5">
    <source>
        <dbReference type="ARBA" id="ARBA00024026"/>
    </source>
</evidence>
<keyword evidence="4" id="KW-0539">Nucleus</keyword>
<keyword evidence="3" id="KW-0698">rRNA processing</keyword>
<evidence type="ECO:0000256" key="3">
    <source>
        <dbReference type="ARBA" id="ARBA00022552"/>
    </source>
</evidence>
<dbReference type="SMART" id="SM00670">
    <property type="entry name" value="PINc"/>
    <property type="match status" value="1"/>
</dbReference>
<feature type="domain" description="PIN" evidence="6">
    <location>
        <begin position="79"/>
        <end position="178"/>
    </location>
</feature>
<dbReference type="GeneID" id="68097496"/>
<evidence type="ECO:0000259" key="6">
    <source>
        <dbReference type="SMART" id="SM00670"/>
    </source>
</evidence>